<evidence type="ECO:0000256" key="3">
    <source>
        <dbReference type="SAM" id="SignalP"/>
    </source>
</evidence>
<organism evidence="5 6">
    <name type="scientific">Variovorax rhizosphaerae</name>
    <dbReference type="NCBI Taxonomy" id="1836200"/>
    <lineage>
        <taxon>Bacteria</taxon>
        <taxon>Pseudomonadati</taxon>
        <taxon>Pseudomonadota</taxon>
        <taxon>Betaproteobacteria</taxon>
        <taxon>Burkholderiales</taxon>
        <taxon>Comamonadaceae</taxon>
        <taxon>Variovorax</taxon>
    </lineage>
</organism>
<accession>A0ABU8WII8</accession>
<sequence length="419" mass="45970">MRRLRFAQPVRLLLGAAAFAACSATAFAADAVKIAFIEVLSGPFANSGQTSLNQLREVVAQLNATASPTDAKLQIVPFDGKGSPQESASALKAAFDQDIRYVTQGGGSGVALALIDAINKQADRDPGNAMVYLNYAAQDPSLTNDKCSFWHFRFYPSSEMQIEGLTTYLEKKPEIKKVFLFNQNYTHGQQVAKASRAYLARKRPDIQIVGEDFIPIATVRDFAPYVAKIAASGADTVITSNWGTDLGLLFKAAKDYNLNINFYTFNGNNPGIPAQIGSWGAGKIWSMWNWGSNAPTPALEKIAVAYKKKVPDEDFIYASHWYTMHMLRAALRKAKSSDPTKVAFALEGMKYDSPLGEVEMRKTDHQLLAPVYMGVWAKQGSPGVKYDAENTGYGFKSEVVWEPYLSAQPTSCQMKRPPA</sequence>
<evidence type="ECO:0000256" key="1">
    <source>
        <dbReference type="ARBA" id="ARBA00010062"/>
    </source>
</evidence>
<proteinExistence type="inferred from homology"/>
<dbReference type="CDD" id="cd06329">
    <property type="entry name" value="PBP1_SBP-like"/>
    <property type="match status" value="1"/>
</dbReference>
<dbReference type="Pfam" id="PF13458">
    <property type="entry name" value="Peripla_BP_6"/>
    <property type="match status" value="1"/>
</dbReference>
<evidence type="ECO:0000313" key="6">
    <source>
        <dbReference type="Proteomes" id="UP001385892"/>
    </source>
</evidence>
<dbReference type="Gene3D" id="3.40.50.2300">
    <property type="match status" value="2"/>
</dbReference>
<feature type="chain" id="PRO_5046748752" evidence="3">
    <location>
        <begin position="29"/>
        <end position="419"/>
    </location>
</feature>
<gene>
    <name evidence="5" type="ORF">WKW82_11800</name>
</gene>
<protein>
    <submittedName>
        <fullName evidence="5">Branched-chain amino acid ABC transporter substrate-binding protein</fullName>
    </submittedName>
</protein>
<comment type="similarity">
    <text evidence="1">Belongs to the leucine-binding protein family.</text>
</comment>
<dbReference type="EMBL" id="JBBKZT010000005">
    <property type="protein sequence ID" value="MEJ8847335.1"/>
    <property type="molecule type" value="Genomic_DNA"/>
</dbReference>
<dbReference type="RefSeq" id="WP_340342484.1">
    <property type="nucleotide sequence ID" value="NZ_JBBKZT010000005.1"/>
</dbReference>
<dbReference type="Proteomes" id="UP001385892">
    <property type="component" value="Unassembled WGS sequence"/>
</dbReference>
<reference evidence="5 6" key="1">
    <citation type="submission" date="2024-03" db="EMBL/GenBank/DDBJ databases">
        <title>Novel species of the genus Variovorax.</title>
        <authorList>
            <person name="Liu Q."/>
            <person name="Xin Y.-H."/>
        </authorList>
    </citation>
    <scope>NUCLEOTIDE SEQUENCE [LARGE SCALE GENOMIC DNA]</scope>
    <source>
        <strain evidence="5 6">KACC 18900</strain>
    </source>
</reference>
<dbReference type="InterPro" id="IPR051010">
    <property type="entry name" value="BCAA_transport"/>
</dbReference>
<evidence type="ECO:0000259" key="4">
    <source>
        <dbReference type="Pfam" id="PF13458"/>
    </source>
</evidence>
<dbReference type="InterPro" id="IPR028081">
    <property type="entry name" value="Leu-bd"/>
</dbReference>
<evidence type="ECO:0000313" key="5">
    <source>
        <dbReference type="EMBL" id="MEJ8847335.1"/>
    </source>
</evidence>
<keyword evidence="6" id="KW-1185">Reference proteome</keyword>
<dbReference type="PANTHER" id="PTHR30483">
    <property type="entry name" value="LEUCINE-SPECIFIC-BINDING PROTEIN"/>
    <property type="match status" value="1"/>
</dbReference>
<dbReference type="PANTHER" id="PTHR30483:SF6">
    <property type="entry name" value="PERIPLASMIC BINDING PROTEIN OF ABC TRANSPORTER FOR NATURAL AMINO ACIDS"/>
    <property type="match status" value="1"/>
</dbReference>
<feature type="domain" description="Leucine-binding protein" evidence="4">
    <location>
        <begin position="32"/>
        <end position="380"/>
    </location>
</feature>
<dbReference type="InterPro" id="IPR028082">
    <property type="entry name" value="Peripla_BP_I"/>
</dbReference>
<keyword evidence="2 3" id="KW-0732">Signal</keyword>
<name>A0ABU8WII8_9BURK</name>
<dbReference type="PROSITE" id="PS51257">
    <property type="entry name" value="PROKAR_LIPOPROTEIN"/>
    <property type="match status" value="1"/>
</dbReference>
<dbReference type="SUPFAM" id="SSF53822">
    <property type="entry name" value="Periplasmic binding protein-like I"/>
    <property type="match status" value="1"/>
</dbReference>
<evidence type="ECO:0000256" key="2">
    <source>
        <dbReference type="ARBA" id="ARBA00022729"/>
    </source>
</evidence>
<comment type="caution">
    <text evidence="5">The sequence shown here is derived from an EMBL/GenBank/DDBJ whole genome shotgun (WGS) entry which is preliminary data.</text>
</comment>
<feature type="signal peptide" evidence="3">
    <location>
        <begin position="1"/>
        <end position="28"/>
    </location>
</feature>